<keyword evidence="12 13" id="KW-0998">Cell outer membrane</keyword>
<evidence type="ECO:0000256" key="13">
    <source>
        <dbReference type="PROSITE-ProRule" id="PRU01360"/>
    </source>
</evidence>
<dbReference type="InterPro" id="IPR036942">
    <property type="entry name" value="Beta-barrel_TonB_sf"/>
</dbReference>
<keyword evidence="6 13" id="KW-0812">Transmembrane</keyword>
<evidence type="ECO:0000256" key="11">
    <source>
        <dbReference type="ARBA" id="ARBA00023170"/>
    </source>
</evidence>
<keyword evidence="10 13" id="KW-0472">Membrane</keyword>
<comment type="similarity">
    <text evidence="2 13">Belongs to the TonB-dependent receptor family.</text>
</comment>
<keyword evidence="11 16" id="KW-0675">Receptor</keyword>
<dbReference type="GO" id="GO:0009279">
    <property type="term" value="C:cell outer membrane"/>
    <property type="evidence" value="ECO:0007669"/>
    <property type="project" value="UniProtKB-SubCell"/>
</dbReference>
<dbReference type="PANTHER" id="PTHR32552">
    <property type="entry name" value="FERRICHROME IRON RECEPTOR-RELATED"/>
    <property type="match status" value="1"/>
</dbReference>
<dbReference type="GO" id="GO:0015344">
    <property type="term" value="F:siderophore uptake transmembrane transporter activity"/>
    <property type="evidence" value="ECO:0007669"/>
    <property type="project" value="TreeGrafter"/>
</dbReference>
<keyword evidence="5" id="KW-0408">Iron</keyword>
<evidence type="ECO:0000256" key="12">
    <source>
        <dbReference type="ARBA" id="ARBA00023237"/>
    </source>
</evidence>
<dbReference type="FunFam" id="2.170.130.10:FF:000001">
    <property type="entry name" value="Catecholate siderophore TonB-dependent receptor"/>
    <property type="match status" value="1"/>
</dbReference>
<evidence type="ECO:0000259" key="15">
    <source>
        <dbReference type="Pfam" id="PF07715"/>
    </source>
</evidence>
<feature type="signal peptide" evidence="14">
    <location>
        <begin position="1"/>
        <end position="28"/>
    </location>
</feature>
<evidence type="ECO:0000256" key="4">
    <source>
        <dbReference type="ARBA" id="ARBA00022452"/>
    </source>
</evidence>
<proteinExistence type="inferred from homology"/>
<dbReference type="Pfam" id="PF07715">
    <property type="entry name" value="Plug"/>
    <property type="match status" value="1"/>
</dbReference>
<evidence type="ECO:0000256" key="7">
    <source>
        <dbReference type="ARBA" id="ARBA00022729"/>
    </source>
</evidence>
<protein>
    <submittedName>
        <fullName evidence="16">TonB-dependent receptor</fullName>
    </submittedName>
</protein>
<keyword evidence="5" id="KW-0410">Iron transport</keyword>
<dbReference type="EMBL" id="UGAB01000002">
    <property type="protein sequence ID" value="STF41562.1"/>
    <property type="molecule type" value="Genomic_DNA"/>
</dbReference>
<evidence type="ECO:0000313" key="17">
    <source>
        <dbReference type="Proteomes" id="UP000254877"/>
    </source>
</evidence>
<dbReference type="Gene3D" id="2.40.170.20">
    <property type="entry name" value="TonB-dependent receptor, beta-barrel domain"/>
    <property type="match status" value="1"/>
</dbReference>
<reference evidence="16 17" key="1">
    <citation type="submission" date="2018-06" db="EMBL/GenBank/DDBJ databases">
        <authorList>
            <consortium name="Pathogen Informatics"/>
            <person name="Doyle S."/>
        </authorList>
    </citation>
    <scope>NUCLEOTIDE SEQUENCE [LARGE SCALE GENOMIC DNA]</scope>
    <source>
        <strain evidence="16 17">NCTC7928</strain>
    </source>
</reference>
<evidence type="ECO:0000256" key="3">
    <source>
        <dbReference type="ARBA" id="ARBA00022448"/>
    </source>
</evidence>
<evidence type="ECO:0000313" key="16">
    <source>
        <dbReference type="EMBL" id="STF41562.1"/>
    </source>
</evidence>
<dbReference type="PANTHER" id="PTHR32552:SF85">
    <property type="entry name" value="BLL7968 PROTEIN"/>
    <property type="match status" value="1"/>
</dbReference>
<dbReference type="Proteomes" id="UP000254877">
    <property type="component" value="Unassembled WGS sequence"/>
</dbReference>
<feature type="domain" description="TonB-dependent receptor plug" evidence="15">
    <location>
        <begin position="72"/>
        <end position="168"/>
    </location>
</feature>
<evidence type="ECO:0000256" key="10">
    <source>
        <dbReference type="ARBA" id="ARBA00023136"/>
    </source>
</evidence>
<keyword evidence="8" id="KW-0406">Ion transport</keyword>
<dbReference type="InterPro" id="IPR012910">
    <property type="entry name" value="Plug_dom"/>
</dbReference>
<organism evidence="16 17">
    <name type="scientific">Escherichia coli</name>
    <dbReference type="NCBI Taxonomy" id="562"/>
    <lineage>
        <taxon>Bacteria</taxon>
        <taxon>Pseudomonadati</taxon>
        <taxon>Pseudomonadota</taxon>
        <taxon>Gammaproteobacteria</taxon>
        <taxon>Enterobacterales</taxon>
        <taxon>Enterobacteriaceae</taxon>
        <taxon>Escherichia</taxon>
    </lineage>
</organism>
<evidence type="ECO:0000256" key="5">
    <source>
        <dbReference type="ARBA" id="ARBA00022496"/>
    </source>
</evidence>
<keyword evidence="4 13" id="KW-1134">Transmembrane beta strand</keyword>
<accession>A0A376LBC4</accession>
<evidence type="ECO:0000256" key="9">
    <source>
        <dbReference type="ARBA" id="ARBA00023077"/>
    </source>
</evidence>
<evidence type="ECO:0000256" key="14">
    <source>
        <dbReference type="SAM" id="SignalP"/>
    </source>
</evidence>
<keyword evidence="3 13" id="KW-0813">Transport</keyword>
<dbReference type="InterPro" id="IPR039426">
    <property type="entry name" value="TonB-dep_rcpt-like"/>
</dbReference>
<dbReference type="SUPFAM" id="SSF56935">
    <property type="entry name" value="Porins"/>
    <property type="match status" value="1"/>
</dbReference>
<evidence type="ECO:0000256" key="1">
    <source>
        <dbReference type="ARBA" id="ARBA00004571"/>
    </source>
</evidence>
<evidence type="ECO:0000256" key="8">
    <source>
        <dbReference type="ARBA" id="ARBA00023065"/>
    </source>
</evidence>
<sequence>MAMFTPSFSGLKGRALFSLLFAAPMIHATDSVTTKDGETITVTADANTATEATDGYQPLSTSTATLTDMPMLDIPQVVNTVSDQVLENQNATTLDEALYNVSNVVQTNTLGGTQDAFVRRGFGANRDGSIMTNGLRTVLPRSFNAATERVEVLKGPASTLYGILDPGGLINVVTKRPEKTFHGSVSATSSSFGGGTGQLDITGPIEGTQLAYRLTGEVAG</sequence>
<dbReference type="AlphaFoldDB" id="A0A376LBC4"/>
<comment type="subcellular location">
    <subcellularLocation>
        <location evidence="1 13">Cell outer membrane</location>
        <topology evidence="1 13">Multi-pass membrane protein</topology>
    </subcellularLocation>
</comment>
<evidence type="ECO:0000256" key="2">
    <source>
        <dbReference type="ARBA" id="ARBA00009810"/>
    </source>
</evidence>
<keyword evidence="7 14" id="KW-0732">Signal</keyword>
<dbReference type="PROSITE" id="PS52016">
    <property type="entry name" value="TONB_DEPENDENT_REC_3"/>
    <property type="match status" value="1"/>
</dbReference>
<dbReference type="GO" id="GO:0015891">
    <property type="term" value="P:siderophore transport"/>
    <property type="evidence" value="ECO:0007669"/>
    <property type="project" value="UniProtKB-ARBA"/>
</dbReference>
<keyword evidence="9" id="KW-0798">TonB box</keyword>
<feature type="chain" id="PRO_5016698501" evidence="14">
    <location>
        <begin position="29"/>
        <end position="220"/>
    </location>
</feature>
<evidence type="ECO:0000256" key="6">
    <source>
        <dbReference type="ARBA" id="ARBA00022692"/>
    </source>
</evidence>
<gene>
    <name evidence="16" type="primary">fitA_1</name>
    <name evidence="16" type="ORF">NCTC7928_02166</name>
</gene>
<name>A0A376LBC4_ECOLX</name>